<dbReference type="Pfam" id="PF00230">
    <property type="entry name" value="MIP"/>
    <property type="match status" value="1"/>
</dbReference>
<organism evidence="7 8">
    <name type="scientific">Tilletia indica</name>
    <dbReference type="NCBI Taxonomy" id="43049"/>
    <lineage>
        <taxon>Eukaryota</taxon>
        <taxon>Fungi</taxon>
        <taxon>Dikarya</taxon>
        <taxon>Basidiomycota</taxon>
        <taxon>Ustilaginomycotina</taxon>
        <taxon>Exobasidiomycetes</taxon>
        <taxon>Tilletiales</taxon>
        <taxon>Tilletiaceae</taxon>
        <taxon>Tilletia</taxon>
    </lineage>
</organism>
<evidence type="ECO:0000256" key="4">
    <source>
        <dbReference type="ARBA" id="ARBA00022989"/>
    </source>
</evidence>
<reference evidence="7" key="1">
    <citation type="submission" date="2016-04" db="EMBL/GenBank/DDBJ databases">
        <authorList>
            <person name="Nguyen H.D."/>
            <person name="Samba Siva P."/>
            <person name="Cullis J."/>
            <person name="Levesque C.A."/>
            <person name="Hambleton S."/>
        </authorList>
    </citation>
    <scope>NUCLEOTIDE SEQUENCE</scope>
    <source>
        <strain evidence="7">DAOMC 236416</strain>
    </source>
</reference>
<dbReference type="SUPFAM" id="SSF81338">
    <property type="entry name" value="Aquaporin-like"/>
    <property type="match status" value="1"/>
</dbReference>
<evidence type="ECO:0000256" key="2">
    <source>
        <dbReference type="ARBA" id="ARBA00006175"/>
    </source>
</evidence>
<dbReference type="EMBL" id="LWDF02000328">
    <property type="protein sequence ID" value="KAE8250391.1"/>
    <property type="molecule type" value="Genomic_DNA"/>
</dbReference>
<dbReference type="PANTHER" id="PTHR19139:SF199">
    <property type="entry name" value="MIP17260P"/>
    <property type="match status" value="1"/>
</dbReference>
<comment type="caution">
    <text evidence="7">The sequence shown here is derived from an EMBL/GenBank/DDBJ whole genome shotgun (WGS) entry which is preliminary data.</text>
</comment>
<dbReference type="GO" id="GO:0015250">
    <property type="term" value="F:water channel activity"/>
    <property type="evidence" value="ECO:0007669"/>
    <property type="project" value="TreeGrafter"/>
</dbReference>
<keyword evidence="3 6" id="KW-0812">Transmembrane</keyword>
<evidence type="ECO:0000256" key="5">
    <source>
        <dbReference type="ARBA" id="ARBA00023136"/>
    </source>
</evidence>
<comment type="subcellular location">
    <subcellularLocation>
        <location evidence="1">Membrane</location>
        <topology evidence="1">Multi-pass membrane protein</topology>
    </subcellularLocation>
</comment>
<name>A0A177TQQ3_9BASI</name>
<evidence type="ECO:0000256" key="1">
    <source>
        <dbReference type="ARBA" id="ARBA00004141"/>
    </source>
</evidence>
<gene>
    <name evidence="7" type="ORF">A4X13_0g4758</name>
</gene>
<evidence type="ECO:0000313" key="8">
    <source>
        <dbReference type="Proteomes" id="UP000077521"/>
    </source>
</evidence>
<keyword evidence="8" id="KW-1185">Reference proteome</keyword>
<dbReference type="Proteomes" id="UP000077521">
    <property type="component" value="Unassembled WGS sequence"/>
</dbReference>
<comment type="similarity">
    <text evidence="2 6">Belongs to the MIP/aquaporin (TC 1.A.8) family.</text>
</comment>
<dbReference type="Gene3D" id="1.20.1080.10">
    <property type="entry name" value="Glycerol uptake facilitator protein"/>
    <property type="match status" value="1"/>
</dbReference>
<protein>
    <recommendedName>
        <fullName evidence="9">Aquaporin</fullName>
    </recommendedName>
</protein>
<accession>A0A177TQQ3</accession>
<keyword evidence="6" id="KW-0813">Transport</keyword>
<reference evidence="7" key="2">
    <citation type="journal article" date="2019" name="IMA Fungus">
        <title>Genome sequencing and comparison of five Tilletia species to identify candidate genes for the detection of regulated species infecting wheat.</title>
        <authorList>
            <person name="Nguyen H.D.T."/>
            <person name="Sultana T."/>
            <person name="Kesanakurti P."/>
            <person name="Hambleton S."/>
        </authorList>
    </citation>
    <scope>NUCLEOTIDE SEQUENCE</scope>
    <source>
        <strain evidence="7">DAOMC 236416</strain>
    </source>
</reference>
<keyword evidence="4" id="KW-1133">Transmembrane helix</keyword>
<dbReference type="InterPro" id="IPR000425">
    <property type="entry name" value="MIP"/>
</dbReference>
<evidence type="ECO:0000256" key="6">
    <source>
        <dbReference type="RuleBase" id="RU000477"/>
    </source>
</evidence>
<evidence type="ECO:0000313" key="7">
    <source>
        <dbReference type="EMBL" id="KAE8250391.1"/>
    </source>
</evidence>
<evidence type="ECO:0008006" key="9">
    <source>
        <dbReference type="Google" id="ProtNLM"/>
    </source>
</evidence>
<dbReference type="PRINTS" id="PR00783">
    <property type="entry name" value="MINTRINSICP"/>
</dbReference>
<dbReference type="AlphaFoldDB" id="A0A177TQQ3"/>
<dbReference type="GO" id="GO:0005886">
    <property type="term" value="C:plasma membrane"/>
    <property type="evidence" value="ECO:0007669"/>
    <property type="project" value="TreeGrafter"/>
</dbReference>
<keyword evidence="5" id="KW-0472">Membrane</keyword>
<dbReference type="InterPro" id="IPR034294">
    <property type="entry name" value="Aquaporin_transptr"/>
</dbReference>
<evidence type="ECO:0000256" key="3">
    <source>
        <dbReference type="ARBA" id="ARBA00022692"/>
    </source>
</evidence>
<sequence>MSVQEQVTPLQGITIDMEGAATATSSNEARRVLKHRSMGDLPNVSELLSPNPKVAGPPAPSSSKRSSMQELHHRLQLSKRLRAKLPSIFTPSGDRGDPDYVLKLRRRVAIRDEVVAAIAELVGTFMFLLPSICIATFAGRQPRNVDGSLSVSTLSYLALGFGFALAVNAWVFFRVSGGLFNPAVTVGLFLVRSITWYRALILTAIQFIAAIAAAGTAKAINPDGMNARTRLSTGTSVKAGFFMELFCTAMLMFAIQMLANEKHKSTPFAPIGIGLALMLAELWAIPYTGGSLNPARTLGPDVVTGTMESYEWIVYFMAPYAGVILSSGLYKILKLMRYEAADQAKENDEEVMLLCNDAGAVVGHIRKVHQSEAVDYVNTSDPHHRLAESEKQ</sequence>
<proteinExistence type="inferred from homology"/>
<dbReference type="InterPro" id="IPR023271">
    <property type="entry name" value="Aquaporin-like"/>
</dbReference>
<dbReference type="PANTHER" id="PTHR19139">
    <property type="entry name" value="AQUAPORIN TRANSPORTER"/>
    <property type="match status" value="1"/>
</dbReference>